<evidence type="ECO:0000313" key="2">
    <source>
        <dbReference type="Proteomes" id="UP000005666"/>
    </source>
</evidence>
<proteinExistence type="predicted"/>
<dbReference type="AlphaFoldDB" id="G8BX96"/>
<organism evidence="1 2">
    <name type="scientific">Tetrapisispora phaffii (strain ATCC 24235 / CBS 4417 / NBRC 1672 / NRRL Y-8282 / UCD 70-5)</name>
    <name type="common">Yeast</name>
    <name type="synonym">Fabospora phaffii</name>
    <dbReference type="NCBI Taxonomy" id="1071381"/>
    <lineage>
        <taxon>Eukaryota</taxon>
        <taxon>Fungi</taxon>
        <taxon>Dikarya</taxon>
        <taxon>Ascomycota</taxon>
        <taxon>Saccharomycotina</taxon>
        <taxon>Saccharomycetes</taxon>
        <taxon>Saccharomycetales</taxon>
        <taxon>Saccharomycetaceae</taxon>
        <taxon>Tetrapisispora</taxon>
    </lineage>
</organism>
<accession>G8BX96</accession>
<dbReference type="Proteomes" id="UP000005666">
    <property type="component" value="Chromosome 9"/>
</dbReference>
<dbReference type="RefSeq" id="XP_003686958.1">
    <property type="nucleotide sequence ID" value="XM_003686910.1"/>
</dbReference>
<keyword evidence="2" id="KW-1185">Reference proteome</keyword>
<dbReference type="HOGENOM" id="CLU_886249_0_0_1"/>
<dbReference type="GeneID" id="11534653"/>
<name>G8BX96_TETPH</name>
<protein>
    <submittedName>
        <fullName evidence="1">Uncharacterized protein</fullName>
    </submittedName>
</protein>
<sequence length="358" mass="41423">MTQWFQLQQDHGVDDGALVSQHLRFSLADTCCFNIAKYISSQNLNPHHVHDLIGHVKFNSEYISKIWDLIVLLKGDNLETYLIFKSYLSFKPSGDDGSSYRYESLIIDPNKTQLDIKPTVSYLNSFPSLFNFDGRFITVLDLELDYENLIVLTNINSLVSLAVKIIPRDEITHNIEDIARLWKSSLQLSRGKWKSLTTLSLPQLKNPKIFYDLFETIDSLRALETGINPNTIAQIPLISSKIKYFDDSSLTNKSIYEKYLIIREKCSASIDQYNSVFDIKIQLSPIVQPPLRKYQFISRTTNKHYLTLQQSFIYIRYRNSDSNKRTMEPGQPGLTKNRRMNNIKGKNISVSNFFGYKM</sequence>
<dbReference type="OMA" id="ITHNIED"/>
<reference evidence="1 2" key="1">
    <citation type="journal article" date="2011" name="Proc. Natl. Acad. Sci. U.S.A.">
        <title>Evolutionary erosion of yeast sex chromosomes by mating-type switching accidents.</title>
        <authorList>
            <person name="Gordon J.L."/>
            <person name="Armisen D."/>
            <person name="Proux-Wera E."/>
            <person name="Oheigeartaigh S.S."/>
            <person name="Byrne K.P."/>
            <person name="Wolfe K.H."/>
        </authorList>
    </citation>
    <scope>NUCLEOTIDE SEQUENCE [LARGE SCALE GENOMIC DNA]</scope>
    <source>
        <strain evidence="2">ATCC 24235 / CBS 4417 / NBRC 1672 / NRRL Y-8282 / UCD 70-5</strain>
    </source>
</reference>
<evidence type="ECO:0000313" key="1">
    <source>
        <dbReference type="EMBL" id="CCE64524.1"/>
    </source>
</evidence>
<dbReference type="KEGG" id="tpf:TPHA_0I00170"/>
<dbReference type="eggNOG" id="ENOG502SAGQ">
    <property type="taxonomic scope" value="Eukaryota"/>
</dbReference>
<dbReference type="EMBL" id="HE612864">
    <property type="protein sequence ID" value="CCE64524.1"/>
    <property type="molecule type" value="Genomic_DNA"/>
</dbReference>
<gene>
    <name evidence="1" type="primary">TPHA0I00170</name>
    <name evidence="1" type="ordered locus">TPHA_0I00170</name>
</gene>